<dbReference type="EMBL" id="GL379949">
    <property type="protein sequence ID" value="EGT37767.1"/>
    <property type="molecule type" value="Genomic_DNA"/>
</dbReference>
<feature type="region of interest" description="Disordered" evidence="8">
    <location>
        <begin position="140"/>
        <end position="254"/>
    </location>
</feature>
<evidence type="ECO:0000313" key="11">
    <source>
        <dbReference type="Proteomes" id="UP000008068"/>
    </source>
</evidence>
<feature type="domain" description="C2H2-type" evidence="9">
    <location>
        <begin position="257"/>
        <end position="284"/>
    </location>
</feature>
<dbReference type="OrthoDB" id="9424002at2759"/>
<dbReference type="eggNOG" id="KOG1721">
    <property type="taxonomic scope" value="Eukaryota"/>
</dbReference>
<dbReference type="InParanoid" id="G0NUB0"/>
<keyword evidence="3" id="KW-0677">Repeat</keyword>
<dbReference type="PANTHER" id="PTHR16515">
    <property type="entry name" value="PR DOMAIN ZINC FINGER PROTEIN"/>
    <property type="match status" value="1"/>
</dbReference>
<feature type="domain" description="C2H2-type" evidence="9">
    <location>
        <begin position="123"/>
        <end position="151"/>
    </location>
</feature>
<proteinExistence type="predicted"/>
<evidence type="ECO:0000256" key="1">
    <source>
        <dbReference type="ARBA" id="ARBA00004123"/>
    </source>
</evidence>
<feature type="compositionally biased region" description="Basic residues" evidence="8">
    <location>
        <begin position="141"/>
        <end position="162"/>
    </location>
</feature>
<accession>G0NUB0</accession>
<sequence>MMCVSSLIFTVYEILQDLFLKKKHLFTNFQSTFQFRIPIFLLVNFFLNSFSILEHTTQITSSIFQIVFPSARYSIIRSKSKSSSMSSGSKSKPARFKCRECDVTFSRKSNLYRHESGHNGKIYPCKVCGRSFTRYDILVTHQKRMHKKKARSSRTSAHRKNKQPPPNRFENGNVPAHSPPTDPSLSLRQSSPSPQPNRRGVGNRTDPACSPPMESLRLCPRPSRQSSPSPQPNPQSIGNGIDPACSPPKHSREPERFKCRECGISFSRKSNLRRHESGHNGKIHHCEICGHSSARYDGLVDHQKRMHKEMARLLTSARQRNQQPPPNRFVNGIVPAHSLPTDPSLSFFRLILTRGDTGPEFISEEEKRRSNIGIDEYYFCRGQLRL</sequence>
<evidence type="ECO:0000256" key="6">
    <source>
        <dbReference type="ARBA" id="ARBA00023242"/>
    </source>
</evidence>
<dbReference type="AlphaFoldDB" id="G0NUB0"/>
<reference evidence="11" key="1">
    <citation type="submission" date="2011-07" db="EMBL/GenBank/DDBJ databases">
        <authorList>
            <consortium name="Caenorhabditis brenneri Sequencing and Analysis Consortium"/>
            <person name="Wilson R.K."/>
        </authorList>
    </citation>
    <scope>NUCLEOTIDE SEQUENCE [LARGE SCALE GENOMIC DNA]</scope>
    <source>
        <strain evidence="11">PB2801</strain>
    </source>
</reference>
<comment type="subcellular location">
    <subcellularLocation>
        <location evidence="1">Nucleus</location>
    </subcellularLocation>
</comment>
<dbReference type="STRING" id="135651.G0NUB0"/>
<keyword evidence="5" id="KW-0862">Zinc</keyword>
<dbReference type="SUPFAM" id="SSF57667">
    <property type="entry name" value="beta-beta-alpha zinc fingers"/>
    <property type="match status" value="2"/>
</dbReference>
<dbReference type="InterPro" id="IPR013087">
    <property type="entry name" value="Znf_C2H2_type"/>
</dbReference>
<protein>
    <recommendedName>
        <fullName evidence="9">C2H2-type domain-containing protein</fullName>
    </recommendedName>
</protein>
<keyword evidence="6" id="KW-0539">Nucleus</keyword>
<evidence type="ECO:0000256" key="2">
    <source>
        <dbReference type="ARBA" id="ARBA00022723"/>
    </source>
</evidence>
<dbReference type="InterPro" id="IPR050331">
    <property type="entry name" value="Zinc_finger"/>
</dbReference>
<feature type="compositionally biased region" description="Low complexity" evidence="8">
    <location>
        <begin position="183"/>
        <end position="192"/>
    </location>
</feature>
<keyword evidence="4 7" id="KW-0863">Zinc-finger</keyword>
<dbReference type="Pfam" id="PF13912">
    <property type="entry name" value="zf-C2H2_6"/>
    <property type="match status" value="1"/>
</dbReference>
<dbReference type="Proteomes" id="UP000008068">
    <property type="component" value="Unassembled WGS sequence"/>
</dbReference>
<keyword evidence="11" id="KW-1185">Reference proteome</keyword>
<dbReference type="PROSITE" id="PS00028">
    <property type="entry name" value="ZINC_FINGER_C2H2_1"/>
    <property type="match status" value="3"/>
</dbReference>
<dbReference type="SMART" id="SM00355">
    <property type="entry name" value="ZnF_C2H2"/>
    <property type="match status" value="4"/>
</dbReference>
<evidence type="ECO:0000313" key="10">
    <source>
        <dbReference type="EMBL" id="EGT37767.1"/>
    </source>
</evidence>
<feature type="domain" description="C2H2-type" evidence="9">
    <location>
        <begin position="96"/>
        <end position="123"/>
    </location>
</feature>
<dbReference type="FunFam" id="3.30.160.60:FF:000038">
    <property type="entry name" value="Zinc finger protein 624"/>
    <property type="match status" value="1"/>
</dbReference>
<organism evidence="11">
    <name type="scientific">Caenorhabditis brenneri</name>
    <name type="common">Nematode worm</name>
    <dbReference type="NCBI Taxonomy" id="135651"/>
    <lineage>
        <taxon>Eukaryota</taxon>
        <taxon>Metazoa</taxon>
        <taxon>Ecdysozoa</taxon>
        <taxon>Nematoda</taxon>
        <taxon>Chromadorea</taxon>
        <taxon>Rhabditida</taxon>
        <taxon>Rhabditina</taxon>
        <taxon>Rhabditomorpha</taxon>
        <taxon>Rhabditoidea</taxon>
        <taxon>Rhabditidae</taxon>
        <taxon>Peloderinae</taxon>
        <taxon>Caenorhabditis</taxon>
    </lineage>
</organism>
<dbReference type="PANTHER" id="PTHR16515:SF57">
    <property type="entry name" value="ZINC FINGER PROTEIN 154-LIKE"/>
    <property type="match status" value="1"/>
</dbReference>
<dbReference type="InterPro" id="IPR036236">
    <property type="entry name" value="Znf_C2H2_sf"/>
</dbReference>
<dbReference type="GO" id="GO:0005634">
    <property type="term" value="C:nucleus"/>
    <property type="evidence" value="ECO:0007669"/>
    <property type="project" value="UniProtKB-SubCell"/>
</dbReference>
<dbReference type="OMA" id="ESGHNGK"/>
<name>G0NUB0_CAEBE</name>
<evidence type="ECO:0000256" key="7">
    <source>
        <dbReference type="PROSITE-ProRule" id="PRU00042"/>
    </source>
</evidence>
<keyword evidence="2" id="KW-0479">Metal-binding</keyword>
<dbReference type="GO" id="GO:0008270">
    <property type="term" value="F:zinc ion binding"/>
    <property type="evidence" value="ECO:0007669"/>
    <property type="project" value="UniProtKB-KW"/>
</dbReference>
<feature type="compositionally biased region" description="Low complexity" evidence="8">
    <location>
        <begin position="215"/>
        <end position="228"/>
    </location>
</feature>
<dbReference type="HOGENOM" id="CLU_716165_0_0_1"/>
<evidence type="ECO:0000256" key="8">
    <source>
        <dbReference type="SAM" id="MobiDB-lite"/>
    </source>
</evidence>
<dbReference type="PROSITE" id="PS50157">
    <property type="entry name" value="ZINC_FINGER_C2H2_2"/>
    <property type="match status" value="3"/>
</dbReference>
<dbReference type="Pfam" id="PF00096">
    <property type="entry name" value="zf-C2H2"/>
    <property type="match status" value="2"/>
</dbReference>
<evidence type="ECO:0000256" key="3">
    <source>
        <dbReference type="ARBA" id="ARBA00022737"/>
    </source>
</evidence>
<evidence type="ECO:0000256" key="5">
    <source>
        <dbReference type="ARBA" id="ARBA00022833"/>
    </source>
</evidence>
<dbReference type="GO" id="GO:0010468">
    <property type="term" value="P:regulation of gene expression"/>
    <property type="evidence" value="ECO:0007669"/>
    <property type="project" value="TreeGrafter"/>
</dbReference>
<evidence type="ECO:0000259" key="9">
    <source>
        <dbReference type="PROSITE" id="PS50157"/>
    </source>
</evidence>
<dbReference type="Gene3D" id="3.30.160.60">
    <property type="entry name" value="Classic Zinc Finger"/>
    <property type="match status" value="3"/>
</dbReference>
<gene>
    <name evidence="10" type="ORF">CAEBREN_26152</name>
</gene>
<dbReference type="FunFam" id="3.30.160.60:FF:000100">
    <property type="entry name" value="Zinc finger 45-like"/>
    <property type="match status" value="1"/>
</dbReference>
<evidence type="ECO:0000256" key="4">
    <source>
        <dbReference type="ARBA" id="ARBA00022771"/>
    </source>
</evidence>